<feature type="region of interest" description="Disordered" evidence="1">
    <location>
        <begin position="1"/>
        <end position="28"/>
    </location>
</feature>
<dbReference type="PATRIC" id="fig|1136941.3.peg.740"/>
<dbReference type="EMBL" id="CP011853">
    <property type="protein sequence ID" value="ALG83768.1"/>
    <property type="molecule type" value="Genomic_DNA"/>
</dbReference>
<proteinExistence type="predicted"/>
<name>A0A0N9MNU7_9ACTN</name>
<sequence length="268" mass="28881">MLDGEGTQETSGFDVPILTSPHGPAHGPQASVLAMSAPVAAKLGLHWNSPEVPGGGVQVTVEEKLHLAREWQVNSADSWLHVTDGLIRGERIRSKPAETALDIRDEELEKRGSAYLDLDDWVAAVYAHGERSGWTEENTDLVVRLAVKSYYVEEQLANDGLLPPGERLVTMFAHDLVSAAYLVHAGARMGFADPNTVSQMINALGHNASGITSYRTWASFGAAYVAASSVLFGGYPTDSHYVEPAHTVKALLANPMSPWANIPFPGRN</sequence>
<accession>A0A0N9MNU7</accession>
<evidence type="ECO:0000259" key="2">
    <source>
        <dbReference type="Pfam" id="PF06889"/>
    </source>
</evidence>
<dbReference type="Pfam" id="PF06889">
    <property type="entry name" value="DUF1266"/>
    <property type="match status" value="1"/>
</dbReference>
<protein>
    <recommendedName>
        <fullName evidence="2">DUF1266 domain-containing protein</fullName>
    </recommendedName>
</protein>
<organism evidence="3 4">
    <name type="scientific">Gordonia phthalatica</name>
    <dbReference type="NCBI Taxonomy" id="1136941"/>
    <lineage>
        <taxon>Bacteria</taxon>
        <taxon>Bacillati</taxon>
        <taxon>Actinomycetota</taxon>
        <taxon>Actinomycetes</taxon>
        <taxon>Mycobacteriales</taxon>
        <taxon>Gordoniaceae</taxon>
        <taxon>Gordonia</taxon>
    </lineage>
</organism>
<reference evidence="3 4" key="2">
    <citation type="journal article" date="2017" name="Int. J. Syst. Evol. Microbiol.">
        <title>Gordonia phthalatica sp. nov., a di-n-butyl phthalate-degrading bacterium isolated from activated sludge.</title>
        <authorList>
            <person name="Jin D."/>
            <person name="Kong X."/>
            <person name="Jia M."/>
            <person name="Yu X."/>
            <person name="Wang X."/>
            <person name="Zhuang X."/>
            <person name="Deng Y."/>
            <person name="Bai Z."/>
        </authorList>
    </citation>
    <scope>NUCLEOTIDE SEQUENCE [LARGE SCALE GENOMIC DNA]</scope>
    <source>
        <strain evidence="3 4">QH-11</strain>
    </source>
</reference>
<keyword evidence="4" id="KW-1185">Reference proteome</keyword>
<feature type="domain" description="DUF1266" evidence="2">
    <location>
        <begin position="67"/>
        <end position="264"/>
    </location>
</feature>
<dbReference type="STRING" id="1136941.ACH46_03645"/>
<dbReference type="Proteomes" id="UP000063789">
    <property type="component" value="Chromosome"/>
</dbReference>
<reference evidence="4" key="1">
    <citation type="submission" date="2015-06" db="EMBL/GenBank/DDBJ databases">
        <title>Complete genome sequence and metabolic analysis of phthalate degradation pathway in Gordonia sp. QH-11.</title>
        <authorList>
            <person name="Jin D."/>
            <person name="Kong X."/>
            <person name="Bai Z."/>
        </authorList>
    </citation>
    <scope>NUCLEOTIDE SEQUENCE [LARGE SCALE GENOMIC DNA]</scope>
    <source>
        <strain evidence="4">QH-11</strain>
    </source>
</reference>
<gene>
    <name evidence="3" type="ORF">ACH46_03645</name>
</gene>
<evidence type="ECO:0000256" key="1">
    <source>
        <dbReference type="SAM" id="MobiDB-lite"/>
    </source>
</evidence>
<evidence type="ECO:0000313" key="4">
    <source>
        <dbReference type="Proteomes" id="UP000063789"/>
    </source>
</evidence>
<dbReference type="InterPro" id="IPR009677">
    <property type="entry name" value="DUF1266"/>
</dbReference>
<dbReference type="KEGG" id="goq:ACH46_03645"/>
<evidence type="ECO:0000313" key="3">
    <source>
        <dbReference type="EMBL" id="ALG83768.1"/>
    </source>
</evidence>
<dbReference type="AlphaFoldDB" id="A0A0N9MNU7"/>